<comment type="caution">
    <text evidence="1">The sequence shown here is derived from an EMBL/GenBank/DDBJ whole genome shotgun (WGS) entry which is preliminary data.</text>
</comment>
<evidence type="ECO:0000313" key="2">
    <source>
        <dbReference type="Proteomes" id="UP000281406"/>
    </source>
</evidence>
<gene>
    <name evidence="1" type="ORF">DPX16_7072</name>
</gene>
<organism evidence="1 2">
    <name type="scientific">Anabarilius grahami</name>
    <name type="common">Kanglang fish</name>
    <name type="synonym">Barilius grahami</name>
    <dbReference type="NCBI Taxonomy" id="495550"/>
    <lineage>
        <taxon>Eukaryota</taxon>
        <taxon>Metazoa</taxon>
        <taxon>Chordata</taxon>
        <taxon>Craniata</taxon>
        <taxon>Vertebrata</taxon>
        <taxon>Euteleostomi</taxon>
        <taxon>Actinopterygii</taxon>
        <taxon>Neopterygii</taxon>
        <taxon>Teleostei</taxon>
        <taxon>Ostariophysi</taxon>
        <taxon>Cypriniformes</taxon>
        <taxon>Xenocyprididae</taxon>
        <taxon>Xenocypridinae</taxon>
        <taxon>Xenocypridinae incertae sedis</taxon>
        <taxon>Anabarilius</taxon>
    </lineage>
</organism>
<keyword evidence="2" id="KW-1185">Reference proteome</keyword>
<proteinExistence type="predicted"/>
<sequence length="80" mass="8568">MAASQRQWSEEKESELISFYDGCPLTATLPSKMCAASAVSRHRQTAGLIAGCLGRRGDCATLSGHCLREQPISGVITAWV</sequence>
<reference evidence="1 2" key="1">
    <citation type="submission" date="2018-10" db="EMBL/GenBank/DDBJ databases">
        <title>Genome assembly for a Yunnan-Guizhou Plateau 3E fish, Anabarilius grahami (Regan), and its evolutionary and genetic applications.</title>
        <authorList>
            <person name="Jiang W."/>
        </authorList>
    </citation>
    <scope>NUCLEOTIDE SEQUENCE [LARGE SCALE GENOMIC DNA]</scope>
    <source>
        <strain evidence="1">AG-KIZ</strain>
        <tissue evidence="1">Muscle</tissue>
    </source>
</reference>
<accession>A0A3N0Y1M7</accession>
<name>A0A3N0Y1M7_ANAGA</name>
<dbReference type="AlphaFoldDB" id="A0A3N0Y1M7"/>
<evidence type="ECO:0000313" key="1">
    <source>
        <dbReference type="EMBL" id="ROL18761.1"/>
    </source>
</evidence>
<dbReference type="EMBL" id="RJVU01053975">
    <property type="protein sequence ID" value="ROL18761.1"/>
    <property type="molecule type" value="Genomic_DNA"/>
</dbReference>
<protein>
    <submittedName>
        <fullName evidence="1">Uncharacterized protein</fullName>
    </submittedName>
</protein>
<dbReference type="Proteomes" id="UP000281406">
    <property type="component" value="Unassembled WGS sequence"/>
</dbReference>